<dbReference type="eggNOG" id="COG2226">
    <property type="taxonomic scope" value="Bacteria"/>
</dbReference>
<dbReference type="RefSeq" id="WP_023496505.1">
    <property type="nucleotide sequence ID" value="NZ_AYLO01000159.1"/>
</dbReference>
<dbReference type="CDD" id="cd02440">
    <property type="entry name" value="AdoMet_MTases"/>
    <property type="match status" value="1"/>
</dbReference>
<dbReference type="Gene3D" id="2.20.130.10">
    <property type="entry name" value="CAC2371-like domains"/>
    <property type="match status" value="1"/>
</dbReference>
<evidence type="ECO:0000313" key="6">
    <source>
        <dbReference type="Proteomes" id="UP000017842"/>
    </source>
</evidence>
<dbReference type="InterPro" id="IPR041698">
    <property type="entry name" value="Methyltransf_25"/>
</dbReference>
<comment type="caution">
    <text evidence="5">The sequence shown here is derived from an EMBL/GenBank/DDBJ whole genome shotgun (WGS) entry which is preliminary data.</text>
</comment>
<dbReference type="Proteomes" id="UP000017842">
    <property type="component" value="Unassembled WGS sequence"/>
</dbReference>
<dbReference type="PANTHER" id="PTHR43464:SF19">
    <property type="entry name" value="UBIQUINONE BIOSYNTHESIS O-METHYLTRANSFERASE, MITOCHONDRIAL"/>
    <property type="match status" value="1"/>
</dbReference>
<name>V5B1C1_9GAMM</name>
<keyword evidence="1 5" id="KW-0489">Methyltransferase</keyword>
<evidence type="ECO:0000259" key="4">
    <source>
        <dbReference type="Pfam" id="PF13649"/>
    </source>
</evidence>
<accession>V5B1C1</accession>
<feature type="domain" description="Methyltransferase" evidence="4">
    <location>
        <begin position="41"/>
        <end position="140"/>
    </location>
</feature>
<reference evidence="5 6" key="1">
    <citation type="journal article" date="2013" name="Genome Announc.">
        <title>Draft Genome Sequence of the Methanotrophic Gammaproteobacterium Methyloglobulus morosus DSM 22980 Strain KoM1.</title>
        <authorList>
            <person name="Poehlein A."/>
            <person name="Deutzmann J.S."/>
            <person name="Daniel R."/>
            <person name="Simeonova D.D."/>
        </authorList>
    </citation>
    <scope>NUCLEOTIDE SEQUENCE [LARGE SCALE GENOMIC DNA]</scope>
    <source>
        <strain evidence="5 6">KoM1</strain>
    </source>
</reference>
<keyword evidence="2 5" id="KW-0808">Transferase</keyword>
<dbReference type="AlphaFoldDB" id="V5B1C1"/>
<evidence type="ECO:0000313" key="5">
    <source>
        <dbReference type="EMBL" id="ESS66970.1"/>
    </source>
</evidence>
<dbReference type="Gene3D" id="3.40.50.150">
    <property type="entry name" value="Vaccinia Virus protein VP39"/>
    <property type="match status" value="1"/>
</dbReference>
<organism evidence="5 6">
    <name type="scientific">Methyloglobulus morosus KoM1</name>
    <dbReference type="NCBI Taxonomy" id="1116472"/>
    <lineage>
        <taxon>Bacteria</taxon>
        <taxon>Pseudomonadati</taxon>
        <taxon>Pseudomonadota</taxon>
        <taxon>Gammaproteobacteria</taxon>
        <taxon>Methylococcales</taxon>
        <taxon>Methylococcaceae</taxon>
        <taxon>Methyloglobulus</taxon>
    </lineage>
</organism>
<dbReference type="PANTHER" id="PTHR43464">
    <property type="entry name" value="METHYLTRANSFERASE"/>
    <property type="match status" value="1"/>
</dbReference>
<evidence type="ECO:0000256" key="3">
    <source>
        <dbReference type="ARBA" id="ARBA00022691"/>
    </source>
</evidence>
<dbReference type="InterPro" id="IPR029063">
    <property type="entry name" value="SAM-dependent_MTases_sf"/>
</dbReference>
<keyword evidence="6" id="KW-1185">Reference proteome</keyword>
<dbReference type="PATRIC" id="fig|1116472.3.peg.3905"/>
<dbReference type="Pfam" id="PF13649">
    <property type="entry name" value="Methyltransf_25"/>
    <property type="match status" value="1"/>
</dbReference>
<evidence type="ECO:0000256" key="1">
    <source>
        <dbReference type="ARBA" id="ARBA00022603"/>
    </source>
</evidence>
<dbReference type="OrthoDB" id="5800887at2"/>
<evidence type="ECO:0000256" key="2">
    <source>
        <dbReference type="ARBA" id="ARBA00022679"/>
    </source>
</evidence>
<keyword evidence="3" id="KW-0949">S-adenosyl-L-methionine</keyword>
<gene>
    <name evidence="5" type="ORF">MGMO_174c00360</name>
</gene>
<dbReference type="GO" id="GO:0032259">
    <property type="term" value="P:methylation"/>
    <property type="evidence" value="ECO:0007669"/>
    <property type="project" value="UniProtKB-KW"/>
</dbReference>
<sequence>MKTFDGYSQYYDLLYRDKNYLAEAEYVVSHIKKYLPHAKQILELGCGTGAHAEHLARLGFAVVGVDMSETMLACAEARKAKLPKDIGSRLTFIRGDVRSVRTGQAYDAVISLFHVMSYQTSNADLKAVFATAADHLSVGGMFLYDYWYGPAVLTQKPEVRVKRLEDDMIKITRIAEPVMHVNENLVDVNYSVFIKEKLTGKMAQLNETHRMRYLFLPELWFLASADIWVDFNSYAWLKSTPLTIEDWSGFAVLMHR</sequence>
<dbReference type="STRING" id="1116472.MGMO_174c00360"/>
<dbReference type="EMBL" id="AYLO01000159">
    <property type="protein sequence ID" value="ESS66970.1"/>
    <property type="molecule type" value="Genomic_DNA"/>
</dbReference>
<dbReference type="GO" id="GO:0008168">
    <property type="term" value="F:methyltransferase activity"/>
    <property type="evidence" value="ECO:0007669"/>
    <property type="project" value="UniProtKB-KW"/>
</dbReference>
<protein>
    <submittedName>
        <fullName evidence="5">Methyltransferase type 12</fullName>
    </submittedName>
</protein>
<proteinExistence type="predicted"/>
<dbReference type="SUPFAM" id="SSF53335">
    <property type="entry name" value="S-adenosyl-L-methionine-dependent methyltransferases"/>
    <property type="match status" value="1"/>
</dbReference>